<sequence length="430" mass="48368">MGLALAIALLRFMKKFILSSILLACAVLCFAQDTAQRVIPGRKNSLAQQQKPYVVLISADGFRYDYADKYNAEHLLAFGKAGVRSSSMIPVLPSSTYPNHYAMATGLYPAHNGIVQNIFYDRKLKRYYDSGEKKETQNPVWYHGTPLWVLAEQQHMLAANFYWVGSETPIQGTYATYYYPHNEKIPIHNRIQDVVNWLKLPAEKRPHLITFYLPPVDDAGHDFGPNSQQVIDAVHNVDSTVYELDKAVKATGLKVNFIFVSDHGMGQPDTGHPLPTPAALDTSKFIISGDRMVVELIAKNPADIQPTYQALKKEGGDYDVYLRDSIPAHLHRSTADDRFNRIGDILLLPHWPKLFNIYNRKLDKGQHGYDPAVVKDVHAIFMAWGPAFRQHLQIEAFPNVDIYPLVAELLGLKITGKVDGSKALVSKVLR</sequence>
<organism evidence="2 3">
    <name type="scientific">Mucilaginibacter oryzae</name>
    <dbReference type="NCBI Taxonomy" id="468058"/>
    <lineage>
        <taxon>Bacteria</taxon>
        <taxon>Pseudomonadati</taxon>
        <taxon>Bacteroidota</taxon>
        <taxon>Sphingobacteriia</taxon>
        <taxon>Sphingobacteriales</taxon>
        <taxon>Sphingobacteriaceae</taxon>
        <taxon>Mucilaginibacter</taxon>
    </lineage>
</organism>
<dbReference type="GO" id="GO:0016787">
    <property type="term" value="F:hydrolase activity"/>
    <property type="evidence" value="ECO:0007669"/>
    <property type="project" value="UniProtKB-ARBA"/>
</dbReference>
<dbReference type="Proteomes" id="UP000245678">
    <property type="component" value="Unassembled WGS sequence"/>
</dbReference>
<dbReference type="SUPFAM" id="SSF53649">
    <property type="entry name" value="Alkaline phosphatase-like"/>
    <property type="match status" value="1"/>
</dbReference>
<name>A0A316H2L2_9SPHI</name>
<gene>
    <name evidence="2" type="ORF">LX99_04380</name>
</gene>
<dbReference type="PANTHER" id="PTHR10151">
    <property type="entry name" value="ECTONUCLEOTIDE PYROPHOSPHATASE/PHOSPHODIESTERASE"/>
    <property type="match status" value="1"/>
</dbReference>
<keyword evidence="1" id="KW-0732">Signal</keyword>
<dbReference type="AlphaFoldDB" id="A0A316H2L2"/>
<evidence type="ECO:0000256" key="1">
    <source>
        <dbReference type="SAM" id="SignalP"/>
    </source>
</evidence>
<dbReference type="Pfam" id="PF01663">
    <property type="entry name" value="Phosphodiest"/>
    <property type="match status" value="1"/>
</dbReference>
<dbReference type="Gene3D" id="3.40.720.10">
    <property type="entry name" value="Alkaline Phosphatase, subunit A"/>
    <property type="match status" value="1"/>
</dbReference>
<keyword evidence="3" id="KW-1185">Reference proteome</keyword>
<protein>
    <submittedName>
        <fullName evidence="2">Putative AlkP superfamily pyrophosphatase or phosphodiesterase</fullName>
    </submittedName>
</protein>
<reference evidence="2 3" key="1">
    <citation type="submission" date="2018-05" db="EMBL/GenBank/DDBJ databases">
        <title>Genomic Encyclopedia of Archaeal and Bacterial Type Strains, Phase II (KMG-II): from individual species to whole genera.</title>
        <authorList>
            <person name="Goeker M."/>
        </authorList>
    </citation>
    <scope>NUCLEOTIDE SEQUENCE [LARGE SCALE GENOMIC DNA]</scope>
    <source>
        <strain evidence="2 3">DSM 19975</strain>
    </source>
</reference>
<dbReference type="Gene3D" id="3.30.1360.180">
    <property type="match status" value="1"/>
</dbReference>
<dbReference type="EMBL" id="QGHA01000012">
    <property type="protein sequence ID" value="PWK72523.1"/>
    <property type="molecule type" value="Genomic_DNA"/>
</dbReference>
<feature type="chain" id="PRO_5016241504" evidence="1">
    <location>
        <begin position="32"/>
        <end position="430"/>
    </location>
</feature>
<accession>A0A316H2L2</accession>
<dbReference type="PANTHER" id="PTHR10151:SF120">
    <property type="entry name" value="BIS(5'-ADENOSYL)-TRIPHOSPHATASE"/>
    <property type="match status" value="1"/>
</dbReference>
<comment type="caution">
    <text evidence="2">The sequence shown here is derived from an EMBL/GenBank/DDBJ whole genome shotgun (WGS) entry which is preliminary data.</text>
</comment>
<proteinExistence type="predicted"/>
<feature type="signal peptide" evidence="1">
    <location>
        <begin position="1"/>
        <end position="31"/>
    </location>
</feature>
<evidence type="ECO:0000313" key="2">
    <source>
        <dbReference type="EMBL" id="PWK72523.1"/>
    </source>
</evidence>
<evidence type="ECO:0000313" key="3">
    <source>
        <dbReference type="Proteomes" id="UP000245678"/>
    </source>
</evidence>
<dbReference type="CDD" id="cd16018">
    <property type="entry name" value="Enpp"/>
    <property type="match status" value="1"/>
</dbReference>
<dbReference type="InterPro" id="IPR017850">
    <property type="entry name" value="Alkaline_phosphatase_core_sf"/>
</dbReference>
<dbReference type="InterPro" id="IPR002591">
    <property type="entry name" value="Phosphodiest/P_Trfase"/>
</dbReference>